<dbReference type="EMBL" id="JAUYVO010000002">
    <property type="protein sequence ID" value="MDP2521830.1"/>
    <property type="molecule type" value="Genomic_DNA"/>
</dbReference>
<comment type="caution">
    <text evidence="2">The sequence shown here is derived from an EMBL/GenBank/DDBJ whole genome shotgun (WGS) entry which is preliminary data.</text>
</comment>
<sequence>MGILKKSVSSQPNRSAITIIAEGNKFSGDMSVVGKMHIDGIFEGQINSLDHISIGKSGSVNGSIKAKQLIVSGVLEGEVVCDELHIEKGGKVRATVLSKVMSIDPAGCFLGERKLHEKSSLQVISPPEASGVDAIDTLPDKITLKVNK</sequence>
<proteinExistence type="inferred from homology"/>
<name>A0AAW7XE94_9GAMM</name>
<dbReference type="RefSeq" id="WP_075172661.1">
    <property type="nucleotide sequence ID" value="NZ_CAXHZV010000015.1"/>
</dbReference>
<evidence type="ECO:0000313" key="2">
    <source>
        <dbReference type="EMBL" id="MDO6452534.1"/>
    </source>
</evidence>
<dbReference type="PANTHER" id="PTHR35024">
    <property type="entry name" value="HYPOTHETICAL CYTOSOLIC PROTEIN"/>
    <property type="match status" value="1"/>
</dbReference>
<evidence type="ECO:0000313" key="5">
    <source>
        <dbReference type="Proteomes" id="UP001177341"/>
    </source>
</evidence>
<comment type="similarity">
    <text evidence="1">Belongs to the bactofilin family.</text>
</comment>
<protein>
    <submittedName>
        <fullName evidence="2">Polymer-forming cytoskeletal protein</fullName>
    </submittedName>
</protein>
<dbReference type="EMBL" id="JAUOPG010000002">
    <property type="protein sequence ID" value="MDO6452534.1"/>
    <property type="molecule type" value="Genomic_DNA"/>
</dbReference>
<keyword evidence="5" id="KW-1185">Reference proteome</keyword>
<reference evidence="2" key="1">
    <citation type="submission" date="2023-07" db="EMBL/GenBank/DDBJ databases">
        <title>Genome content predicts the carbon catabolic preferences of heterotrophic bacteria.</title>
        <authorList>
            <person name="Gralka M."/>
        </authorList>
    </citation>
    <scope>NUCLEOTIDE SEQUENCE</scope>
    <source>
        <strain evidence="3">5G01</strain>
        <strain evidence="2">I2M16</strain>
    </source>
</reference>
<dbReference type="AlphaFoldDB" id="A0AAW7XE94"/>
<accession>A0AAW7XE94</accession>
<dbReference type="Pfam" id="PF04519">
    <property type="entry name" value="Bactofilin"/>
    <property type="match status" value="1"/>
</dbReference>
<evidence type="ECO:0000256" key="1">
    <source>
        <dbReference type="ARBA" id="ARBA00044755"/>
    </source>
</evidence>
<organism evidence="2 4">
    <name type="scientific">Neptunomonas phycophila</name>
    <dbReference type="NCBI Taxonomy" id="1572645"/>
    <lineage>
        <taxon>Bacteria</taxon>
        <taxon>Pseudomonadati</taxon>
        <taxon>Pseudomonadota</taxon>
        <taxon>Gammaproteobacteria</taxon>
        <taxon>Oceanospirillales</taxon>
        <taxon>Oceanospirillaceae</taxon>
        <taxon>Neptunomonas</taxon>
    </lineage>
</organism>
<dbReference type="Proteomes" id="UP001169862">
    <property type="component" value="Unassembled WGS sequence"/>
</dbReference>
<gene>
    <name evidence="2" type="ORF">Q4490_03050</name>
    <name evidence="3" type="ORF">Q8W30_04530</name>
</gene>
<evidence type="ECO:0000313" key="4">
    <source>
        <dbReference type="Proteomes" id="UP001169862"/>
    </source>
</evidence>
<dbReference type="Proteomes" id="UP001177341">
    <property type="component" value="Unassembled WGS sequence"/>
</dbReference>
<dbReference type="InterPro" id="IPR007607">
    <property type="entry name" value="BacA/B"/>
</dbReference>
<dbReference type="PANTHER" id="PTHR35024:SF4">
    <property type="entry name" value="POLYMER-FORMING CYTOSKELETAL PROTEIN"/>
    <property type="match status" value="1"/>
</dbReference>
<evidence type="ECO:0000313" key="3">
    <source>
        <dbReference type="EMBL" id="MDP2521830.1"/>
    </source>
</evidence>